<dbReference type="AlphaFoldDB" id="A0A0L6V7R2"/>
<reference evidence="2 3" key="1">
    <citation type="submission" date="2015-08" db="EMBL/GenBank/DDBJ databases">
        <title>Next Generation Sequencing and Analysis of the Genome of Puccinia sorghi L Schw, the Causal Agent of Maize Common Rust.</title>
        <authorList>
            <person name="Rochi L."/>
            <person name="Burguener G."/>
            <person name="Darino M."/>
            <person name="Turjanski A."/>
            <person name="Kreff E."/>
            <person name="Dieguez M.J."/>
            <person name="Sacco F."/>
        </authorList>
    </citation>
    <scope>NUCLEOTIDE SEQUENCE [LARGE SCALE GENOMIC DNA]</scope>
    <source>
        <strain evidence="2 3">RO10H11247</strain>
    </source>
</reference>
<keyword evidence="1" id="KW-0812">Transmembrane</keyword>
<proteinExistence type="predicted"/>
<keyword evidence="1" id="KW-0472">Membrane</keyword>
<keyword evidence="3" id="KW-1185">Reference proteome</keyword>
<feature type="transmembrane region" description="Helical" evidence="1">
    <location>
        <begin position="128"/>
        <end position="155"/>
    </location>
</feature>
<sequence>MNSAMHSEIHQTFTKIRLNLCTTYNQHTTGISSVNNQAKRKCQGKIPGWDVVFGMGDIELGSPYADAEFILDMQDFGSAIAKWFYIWNRLHTVLMECTYSETLFKILYQPFLSFTFSSDFLPITLESLYLFIFITYNMSCSKLVSAIYFCVCFFFSEFLNEISLCLLSVEFIMLLILGALEIFEAVINRSHNQVQKWTMGCSNFMFSKPFWWYEIFYVSDQERLDEEPRKLPQRRLSKDVFRPKFIPHFRSIYACLNTRLRQNMFFLKLELHHSQIHKVMNSIQRVITMWKAYPHCLRPANNVHSHQLHPANGNLATSGEAMASNSLQPKKNLLHWWNQKKKVNPISAPESIKAVIHITYKFWIKHHFFSEAQISDGTRNYYTECTNLKPLLQINFLRNWTFDKFKHSAFKFIYLPWPYWHFHMDGIPTFGFLKKHMATDSKSFYCFATATGVSLDKKAIVKVGMIPPVKALATQTGILSRVKIRLSFEPNVASKGLYDLTYYGTQIWNE</sequence>
<evidence type="ECO:0000313" key="2">
    <source>
        <dbReference type="EMBL" id="KNZ56567.1"/>
    </source>
</evidence>
<dbReference type="EMBL" id="LAVV01007251">
    <property type="protein sequence ID" value="KNZ56567.1"/>
    <property type="molecule type" value="Genomic_DNA"/>
</dbReference>
<evidence type="ECO:0000313" key="3">
    <source>
        <dbReference type="Proteomes" id="UP000037035"/>
    </source>
</evidence>
<name>A0A0L6V7R2_9BASI</name>
<keyword evidence="1" id="KW-1133">Transmembrane helix</keyword>
<comment type="caution">
    <text evidence="2">The sequence shown here is derived from an EMBL/GenBank/DDBJ whole genome shotgun (WGS) entry which is preliminary data.</text>
</comment>
<dbReference type="Proteomes" id="UP000037035">
    <property type="component" value="Unassembled WGS sequence"/>
</dbReference>
<dbReference type="VEuPathDB" id="FungiDB:VP01_2373g3"/>
<protein>
    <submittedName>
        <fullName evidence="2">Uncharacterized protein</fullName>
    </submittedName>
</protein>
<evidence type="ECO:0000256" key="1">
    <source>
        <dbReference type="SAM" id="Phobius"/>
    </source>
</evidence>
<organism evidence="2 3">
    <name type="scientific">Puccinia sorghi</name>
    <dbReference type="NCBI Taxonomy" id="27349"/>
    <lineage>
        <taxon>Eukaryota</taxon>
        <taxon>Fungi</taxon>
        <taxon>Dikarya</taxon>
        <taxon>Basidiomycota</taxon>
        <taxon>Pucciniomycotina</taxon>
        <taxon>Pucciniomycetes</taxon>
        <taxon>Pucciniales</taxon>
        <taxon>Pucciniaceae</taxon>
        <taxon>Puccinia</taxon>
    </lineage>
</organism>
<feature type="transmembrane region" description="Helical" evidence="1">
    <location>
        <begin position="162"/>
        <end position="183"/>
    </location>
</feature>
<gene>
    <name evidence="2" type="ORF">VP01_2373g3</name>
</gene>
<accession>A0A0L6V7R2</accession>